<dbReference type="PANTHER" id="PTHR45947:SF15">
    <property type="entry name" value="TEICHURONIC ACID BIOSYNTHESIS GLYCOSYLTRANSFERASE TUAC-RELATED"/>
    <property type="match status" value="1"/>
</dbReference>
<reference evidence="3" key="1">
    <citation type="submission" date="2023-07" db="EMBL/GenBank/DDBJ databases">
        <title>Genome sequence of Stenotrophomonas sp. Alg010 isolated from Sargassum waste.</title>
        <authorList>
            <person name="Mohapatra"/>
            <person name="B.R."/>
        </authorList>
    </citation>
    <scope>NUCLEOTIDE SEQUENCE [LARGE SCALE GENOMIC DNA]</scope>
    <source>
        <strain evidence="3">Alg010</strain>
    </source>
</reference>
<name>A0ABQ6Q9T1_9GAMM</name>
<dbReference type="Proteomes" id="UP001306668">
    <property type="component" value="Unassembled WGS sequence"/>
</dbReference>
<evidence type="ECO:0000313" key="2">
    <source>
        <dbReference type="EMBL" id="GMR26281.1"/>
    </source>
</evidence>
<dbReference type="InterPro" id="IPR050194">
    <property type="entry name" value="Glycosyltransferase_grp1"/>
</dbReference>
<dbReference type="Pfam" id="PF13579">
    <property type="entry name" value="Glyco_trans_4_4"/>
    <property type="match status" value="1"/>
</dbReference>
<dbReference type="PANTHER" id="PTHR45947">
    <property type="entry name" value="SULFOQUINOVOSYL TRANSFERASE SQD2"/>
    <property type="match status" value="1"/>
</dbReference>
<comment type="caution">
    <text evidence="2">The sequence shown here is derived from an EMBL/GenBank/DDBJ whole genome shotgun (WGS) entry which is preliminary data.</text>
</comment>
<keyword evidence="3" id="KW-1185">Reference proteome</keyword>
<dbReference type="CDD" id="cd03801">
    <property type="entry name" value="GT4_PimA-like"/>
    <property type="match status" value="1"/>
</dbReference>
<sequence length="370" mass="40620">MHVLMLCKRQYTGRDLLDDQYGRLYELPEGLARHGFVVSGITLSYRLRTEREHRSAAGVHWKSLNVRPKGLLALPGSIRNIHRRRPIDVVLAGSDAPCCVLGRKIAEHLGVPYVLDLYDNYESFGLSRIPGVTTAFRSACASANGISVVTHTLADYLRPIVNPRSPIQVIGNAVRTDIFRSLDKQECRKALRLPAHARLIGCAGAIDESRGIADLFQAFLQLAEQDPELQLVVAGPGDGTAERFAHPRLLDMGVLDWKRVPILLNALDVAITCNRDSAFGRYCYPLKLAESLACRTPVVAAAIGDASVLVDNVPTCLYSPGDSRGLARAISRQLFSPRHPASVEIYDWSHRATNLADLLIRTVAKAAPPH</sequence>
<organism evidence="2 3">
    <name type="scientific">Stenotrophomonas sepilia</name>
    <dbReference type="NCBI Taxonomy" id="2860290"/>
    <lineage>
        <taxon>Bacteria</taxon>
        <taxon>Pseudomonadati</taxon>
        <taxon>Pseudomonadota</taxon>
        <taxon>Gammaproteobacteria</taxon>
        <taxon>Lysobacterales</taxon>
        <taxon>Lysobacteraceae</taxon>
        <taxon>Stenotrophomonas</taxon>
        <taxon>Stenotrophomonas maltophilia group</taxon>
    </lineage>
</organism>
<proteinExistence type="predicted"/>
<evidence type="ECO:0000313" key="3">
    <source>
        <dbReference type="Proteomes" id="UP001306668"/>
    </source>
</evidence>
<dbReference type="SUPFAM" id="SSF53756">
    <property type="entry name" value="UDP-Glycosyltransferase/glycogen phosphorylase"/>
    <property type="match status" value="1"/>
</dbReference>
<gene>
    <name evidence="2" type="ORF">STENOSP10_05000</name>
</gene>
<dbReference type="Gene3D" id="3.40.50.2000">
    <property type="entry name" value="Glycogen Phosphorylase B"/>
    <property type="match status" value="2"/>
</dbReference>
<protein>
    <recommendedName>
        <fullName evidence="1">Glycosyltransferase subfamily 4-like N-terminal domain-containing protein</fullName>
    </recommendedName>
</protein>
<feature type="domain" description="Glycosyltransferase subfamily 4-like N-terminal" evidence="1">
    <location>
        <begin position="24"/>
        <end position="172"/>
    </location>
</feature>
<dbReference type="RefSeq" id="WP_338167440.1">
    <property type="nucleotide sequence ID" value="NZ_BTRJ01000003.1"/>
</dbReference>
<evidence type="ECO:0000259" key="1">
    <source>
        <dbReference type="Pfam" id="PF13579"/>
    </source>
</evidence>
<dbReference type="EMBL" id="BTRJ01000003">
    <property type="protein sequence ID" value="GMR26281.1"/>
    <property type="molecule type" value="Genomic_DNA"/>
</dbReference>
<dbReference type="Pfam" id="PF13692">
    <property type="entry name" value="Glyco_trans_1_4"/>
    <property type="match status" value="1"/>
</dbReference>
<dbReference type="InterPro" id="IPR028098">
    <property type="entry name" value="Glyco_trans_4-like_N"/>
</dbReference>
<accession>A0ABQ6Q9T1</accession>